<gene>
    <name evidence="2" type="ORF">BLL52_0280</name>
</gene>
<proteinExistence type="predicted"/>
<reference evidence="2 3" key="1">
    <citation type="submission" date="2017-01" db="EMBL/GenBank/DDBJ databases">
        <title>Genome sequence of Rhodoferax antarcticus ANT.BR, a psychrophilic purple nonsulfur bacterium from an Antarctic microbial mat.</title>
        <authorList>
            <person name="Baker J."/>
            <person name="Riester C."/>
            <person name="Skinner B."/>
            <person name="Newell A."/>
            <person name="Swingley W."/>
            <person name="Madigan M."/>
            <person name="Jung D."/>
            <person name="Asao M."/>
            <person name="Chen M."/>
            <person name="Loughlin P."/>
            <person name="Pan H."/>
            <person name="Lin S."/>
            <person name="Li N."/>
            <person name="Shaw J."/>
            <person name="Prado M."/>
            <person name="Sherman C."/>
            <person name="Li X."/>
            <person name="Tang J."/>
            <person name="Blankenship R."/>
            <person name="Zhao T."/>
            <person name="Touchman J."/>
            <person name="Sattley M."/>
        </authorList>
    </citation>
    <scope>NUCLEOTIDE SEQUENCE [LARGE SCALE GENOMIC DNA]</scope>
    <source>
        <strain evidence="2 3">ANT.BR</strain>
    </source>
</reference>
<name>A0A1Q8YKY7_9BURK</name>
<keyword evidence="1" id="KW-1133">Transmembrane helix</keyword>
<dbReference type="EMBL" id="MSYM01000001">
    <property type="protein sequence ID" value="OLP08672.1"/>
    <property type="molecule type" value="Genomic_DNA"/>
</dbReference>
<comment type="caution">
    <text evidence="2">The sequence shown here is derived from an EMBL/GenBank/DDBJ whole genome shotgun (WGS) entry which is preliminary data.</text>
</comment>
<keyword evidence="3" id="KW-1185">Reference proteome</keyword>
<dbReference type="RefSeq" id="WP_139313252.1">
    <property type="nucleotide sequence ID" value="NZ_MSYM01000001.1"/>
</dbReference>
<dbReference type="Proteomes" id="UP000185911">
    <property type="component" value="Unassembled WGS sequence"/>
</dbReference>
<protein>
    <submittedName>
        <fullName evidence="2">Uncharacterized protein</fullName>
    </submittedName>
</protein>
<evidence type="ECO:0000256" key="1">
    <source>
        <dbReference type="SAM" id="Phobius"/>
    </source>
</evidence>
<dbReference type="AlphaFoldDB" id="A0A1Q8YKY7"/>
<keyword evidence="1" id="KW-0472">Membrane</keyword>
<keyword evidence="1" id="KW-0812">Transmembrane</keyword>
<feature type="transmembrane region" description="Helical" evidence="1">
    <location>
        <begin position="6"/>
        <end position="28"/>
    </location>
</feature>
<organism evidence="2 3">
    <name type="scientific">Rhodoferax antarcticus ANT.BR</name>
    <dbReference type="NCBI Taxonomy" id="1111071"/>
    <lineage>
        <taxon>Bacteria</taxon>
        <taxon>Pseudomonadati</taxon>
        <taxon>Pseudomonadota</taxon>
        <taxon>Betaproteobacteria</taxon>
        <taxon>Burkholderiales</taxon>
        <taxon>Comamonadaceae</taxon>
        <taxon>Rhodoferax</taxon>
    </lineage>
</organism>
<accession>A0A1Q8YKY7</accession>
<sequence>MQTDSYLIPALFMFTFIAAIAAAIYQYFKAKKAKTKHIQSAQAKALGERPGERHGGIFTAHAAKVEEEKTKHP</sequence>
<evidence type="ECO:0000313" key="3">
    <source>
        <dbReference type="Proteomes" id="UP000185911"/>
    </source>
</evidence>
<evidence type="ECO:0000313" key="2">
    <source>
        <dbReference type="EMBL" id="OLP08672.1"/>
    </source>
</evidence>